<dbReference type="Gene3D" id="3.40.50.620">
    <property type="entry name" value="HUPs"/>
    <property type="match status" value="1"/>
</dbReference>
<name>A0A420XPS5_9ACTN</name>
<accession>A0A420XPS5</accession>
<comment type="similarity">
    <text evidence="1">Belongs to the universal stress protein A family.</text>
</comment>
<dbReference type="AlphaFoldDB" id="A0A420XPS5"/>
<dbReference type="SUPFAM" id="SSF52402">
    <property type="entry name" value="Adenine nucleotide alpha hydrolases-like"/>
    <property type="match status" value="1"/>
</dbReference>
<dbReference type="InterPro" id="IPR006016">
    <property type="entry name" value="UspA"/>
</dbReference>
<evidence type="ECO:0000313" key="3">
    <source>
        <dbReference type="EMBL" id="RKS75267.1"/>
    </source>
</evidence>
<comment type="caution">
    <text evidence="3">The sequence shown here is derived from an EMBL/GenBank/DDBJ whole genome shotgun (WGS) entry which is preliminary data.</text>
</comment>
<dbReference type="PANTHER" id="PTHR46268:SF6">
    <property type="entry name" value="UNIVERSAL STRESS PROTEIN UP12"/>
    <property type="match status" value="1"/>
</dbReference>
<dbReference type="EMBL" id="RBWV01000011">
    <property type="protein sequence ID" value="RKS75267.1"/>
    <property type="molecule type" value="Genomic_DNA"/>
</dbReference>
<proteinExistence type="inferred from homology"/>
<evidence type="ECO:0000313" key="4">
    <source>
        <dbReference type="Proteomes" id="UP000281955"/>
    </source>
</evidence>
<dbReference type="InParanoid" id="A0A420XPS5"/>
<dbReference type="Proteomes" id="UP000281955">
    <property type="component" value="Unassembled WGS sequence"/>
</dbReference>
<keyword evidence="4" id="KW-1185">Reference proteome</keyword>
<feature type="domain" description="UspA" evidence="2">
    <location>
        <begin position="13"/>
        <end position="147"/>
    </location>
</feature>
<gene>
    <name evidence="3" type="ORF">CLV35_1726</name>
</gene>
<sequence length="147" mass="15052">MNGFELGNDGPTIIVVGIDGSPTSMRAGAYAAGLARRQGAELLVVHVVGGMAMAGLVPGAIGVVEATLDENAEQIAKQVEWGAEHAGVRAQFRSARGDAFTELSRIADEVRADAVVVGASASAGHRIVGSLAVRLVRAGRWPVTVVP</sequence>
<protein>
    <submittedName>
        <fullName evidence="3">Nucleotide-binding universal stress UspA family protein</fullName>
    </submittedName>
</protein>
<dbReference type="CDD" id="cd00293">
    <property type="entry name" value="USP-like"/>
    <property type="match status" value="1"/>
</dbReference>
<reference evidence="3 4" key="1">
    <citation type="submission" date="2018-10" db="EMBL/GenBank/DDBJ databases">
        <title>Genomic Encyclopedia of Archaeal and Bacterial Type Strains, Phase II (KMG-II): from individual species to whole genera.</title>
        <authorList>
            <person name="Goeker M."/>
        </authorList>
    </citation>
    <scope>NUCLEOTIDE SEQUENCE [LARGE SCALE GENOMIC DNA]</scope>
    <source>
        <strain evidence="3 4">RP-AC37</strain>
    </source>
</reference>
<dbReference type="PANTHER" id="PTHR46268">
    <property type="entry name" value="STRESS RESPONSE PROTEIN NHAX"/>
    <property type="match status" value="1"/>
</dbReference>
<dbReference type="Pfam" id="PF00582">
    <property type="entry name" value="Usp"/>
    <property type="match status" value="1"/>
</dbReference>
<dbReference type="RefSeq" id="WP_231121623.1">
    <property type="nucleotide sequence ID" value="NZ_RBWV01000011.1"/>
</dbReference>
<dbReference type="InterPro" id="IPR014729">
    <property type="entry name" value="Rossmann-like_a/b/a_fold"/>
</dbReference>
<organism evidence="3 4">
    <name type="scientific">Motilibacter peucedani</name>
    <dbReference type="NCBI Taxonomy" id="598650"/>
    <lineage>
        <taxon>Bacteria</taxon>
        <taxon>Bacillati</taxon>
        <taxon>Actinomycetota</taxon>
        <taxon>Actinomycetes</taxon>
        <taxon>Motilibacterales</taxon>
        <taxon>Motilibacteraceae</taxon>
        <taxon>Motilibacter</taxon>
    </lineage>
</organism>
<evidence type="ECO:0000259" key="2">
    <source>
        <dbReference type="Pfam" id="PF00582"/>
    </source>
</evidence>
<evidence type="ECO:0000256" key="1">
    <source>
        <dbReference type="ARBA" id="ARBA00008791"/>
    </source>
</evidence>